<organism evidence="1 2">
    <name type="scientific">Heliobacterium chlorum</name>
    <dbReference type="NCBI Taxonomy" id="2698"/>
    <lineage>
        <taxon>Bacteria</taxon>
        <taxon>Bacillati</taxon>
        <taxon>Bacillota</taxon>
        <taxon>Clostridia</taxon>
        <taxon>Eubacteriales</taxon>
        <taxon>Heliobacteriaceae</taxon>
        <taxon>Heliobacterium</taxon>
    </lineage>
</organism>
<gene>
    <name evidence="1" type="ORF">H1S01_17810</name>
</gene>
<name>A0ABR7T6B7_HELCL</name>
<accession>A0ABR7T6B7</accession>
<evidence type="ECO:0000313" key="1">
    <source>
        <dbReference type="EMBL" id="MBC9786318.1"/>
    </source>
</evidence>
<dbReference type="Proteomes" id="UP000617402">
    <property type="component" value="Unassembled WGS sequence"/>
</dbReference>
<proteinExistence type="predicted"/>
<protein>
    <submittedName>
        <fullName evidence="1">Uncharacterized protein</fullName>
    </submittedName>
</protein>
<keyword evidence="2" id="KW-1185">Reference proteome</keyword>
<comment type="caution">
    <text evidence="1">The sequence shown here is derived from an EMBL/GenBank/DDBJ whole genome shotgun (WGS) entry which is preliminary data.</text>
</comment>
<reference evidence="1 2" key="1">
    <citation type="submission" date="2020-07" db="EMBL/GenBank/DDBJ databases">
        <title>Draft whole-genome sequence of Heliobacterium chlorum DSM 3682, type strain.</title>
        <authorList>
            <person name="Kyndt J.A."/>
            <person name="Meyer T.E."/>
            <person name="Imhoff J.F."/>
        </authorList>
    </citation>
    <scope>NUCLEOTIDE SEQUENCE [LARGE SCALE GENOMIC DNA]</scope>
    <source>
        <strain evidence="1 2">DSM 3682</strain>
    </source>
</reference>
<sequence>MFRELAEEGNKIKHSYRFLEEDEQRQQVRLWAQKCVDAMQKELPKSAFTSYFLKVAGESRYIDDSSLDSLLFVMQGLEAAEELYSN</sequence>
<evidence type="ECO:0000313" key="2">
    <source>
        <dbReference type="Proteomes" id="UP000617402"/>
    </source>
</evidence>
<dbReference type="RefSeq" id="WP_188041742.1">
    <property type="nucleotide sequence ID" value="NZ_JACVHF010000032.1"/>
</dbReference>
<dbReference type="EMBL" id="JACVHF010000032">
    <property type="protein sequence ID" value="MBC9786318.1"/>
    <property type="molecule type" value="Genomic_DNA"/>
</dbReference>